<accession>A0A9D4LIS2</accession>
<evidence type="ECO:0000313" key="2">
    <source>
        <dbReference type="Proteomes" id="UP000828390"/>
    </source>
</evidence>
<protein>
    <submittedName>
        <fullName evidence="1">Uncharacterized protein</fullName>
    </submittedName>
</protein>
<gene>
    <name evidence="1" type="ORF">DPMN_101247</name>
</gene>
<dbReference type="Proteomes" id="UP000828390">
    <property type="component" value="Unassembled WGS sequence"/>
</dbReference>
<reference evidence="1" key="1">
    <citation type="journal article" date="2019" name="bioRxiv">
        <title>The Genome of the Zebra Mussel, Dreissena polymorpha: A Resource for Invasive Species Research.</title>
        <authorList>
            <person name="McCartney M.A."/>
            <person name="Auch B."/>
            <person name="Kono T."/>
            <person name="Mallez S."/>
            <person name="Zhang Y."/>
            <person name="Obille A."/>
            <person name="Becker A."/>
            <person name="Abrahante J.E."/>
            <person name="Garbe J."/>
            <person name="Badalamenti J.P."/>
            <person name="Herman A."/>
            <person name="Mangelson H."/>
            <person name="Liachko I."/>
            <person name="Sullivan S."/>
            <person name="Sone E.D."/>
            <person name="Koren S."/>
            <person name="Silverstein K.A.T."/>
            <person name="Beckman K.B."/>
            <person name="Gohl D.M."/>
        </authorList>
    </citation>
    <scope>NUCLEOTIDE SEQUENCE</scope>
    <source>
        <strain evidence="1">Duluth1</strain>
        <tissue evidence="1">Whole animal</tissue>
    </source>
</reference>
<dbReference type="AlphaFoldDB" id="A0A9D4LIS2"/>
<sequence length="172" mass="19723">MEWSNKISSMIAQIRDKRVTQEINKIRNDVDTKTDNLKRGIQAEVRADVDVLNDRINEVVNAQSLPRNNSDHDISLNVFIRELPESASENIMNKVNDGLKVSGVECARAERKESRDSGKPGLVVVGFRSHNDKRKVMEKKSDLRDSQQYEGVFINHDKSLQERQMADNFRTI</sequence>
<name>A0A9D4LIS2_DREPO</name>
<comment type="caution">
    <text evidence="1">The sequence shown here is derived from an EMBL/GenBank/DDBJ whole genome shotgun (WGS) entry which is preliminary data.</text>
</comment>
<evidence type="ECO:0000313" key="1">
    <source>
        <dbReference type="EMBL" id="KAH3858619.1"/>
    </source>
</evidence>
<reference evidence="1" key="2">
    <citation type="submission" date="2020-11" db="EMBL/GenBank/DDBJ databases">
        <authorList>
            <person name="McCartney M.A."/>
            <person name="Auch B."/>
            <person name="Kono T."/>
            <person name="Mallez S."/>
            <person name="Becker A."/>
            <person name="Gohl D.M."/>
            <person name="Silverstein K.A.T."/>
            <person name="Koren S."/>
            <person name="Bechman K.B."/>
            <person name="Herman A."/>
            <person name="Abrahante J.E."/>
            <person name="Garbe J."/>
        </authorList>
    </citation>
    <scope>NUCLEOTIDE SEQUENCE</scope>
    <source>
        <strain evidence="1">Duluth1</strain>
        <tissue evidence="1">Whole animal</tissue>
    </source>
</reference>
<keyword evidence="2" id="KW-1185">Reference proteome</keyword>
<organism evidence="1 2">
    <name type="scientific">Dreissena polymorpha</name>
    <name type="common">Zebra mussel</name>
    <name type="synonym">Mytilus polymorpha</name>
    <dbReference type="NCBI Taxonomy" id="45954"/>
    <lineage>
        <taxon>Eukaryota</taxon>
        <taxon>Metazoa</taxon>
        <taxon>Spiralia</taxon>
        <taxon>Lophotrochozoa</taxon>
        <taxon>Mollusca</taxon>
        <taxon>Bivalvia</taxon>
        <taxon>Autobranchia</taxon>
        <taxon>Heteroconchia</taxon>
        <taxon>Euheterodonta</taxon>
        <taxon>Imparidentia</taxon>
        <taxon>Neoheterodontei</taxon>
        <taxon>Myida</taxon>
        <taxon>Dreissenoidea</taxon>
        <taxon>Dreissenidae</taxon>
        <taxon>Dreissena</taxon>
    </lineage>
</organism>
<dbReference type="EMBL" id="JAIWYP010000003">
    <property type="protein sequence ID" value="KAH3858619.1"/>
    <property type="molecule type" value="Genomic_DNA"/>
</dbReference>
<proteinExistence type="predicted"/>